<dbReference type="EMBL" id="BTRK01000005">
    <property type="protein sequence ID" value="GMR53499.1"/>
    <property type="molecule type" value="Genomic_DNA"/>
</dbReference>
<name>A0AAN5D0T2_9BILA</name>
<dbReference type="CDD" id="cd04458">
    <property type="entry name" value="CSP_CDS"/>
    <property type="match status" value="1"/>
</dbReference>
<protein>
    <recommendedName>
        <fullName evidence="2">CSD domain-containing protein</fullName>
    </recommendedName>
</protein>
<comment type="caution">
    <text evidence="3">The sequence shown here is derived from an EMBL/GenBank/DDBJ whole genome shotgun (WGS) entry which is preliminary data.</text>
</comment>
<organism evidence="3 4">
    <name type="scientific">Pristionchus mayeri</name>
    <dbReference type="NCBI Taxonomy" id="1317129"/>
    <lineage>
        <taxon>Eukaryota</taxon>
        <taxon>Metazoa</taxon>
        <taxon>Ecdysozoa</taxon>
        <taxon>Nematoda</taxon>
        <taxon>Chromadorea</taxon>
        <taxon>Rhabditida</taxon>
        <taxon>Rhabditina</taxon>
        <taxon>Diplogasteromorpha</taxon>
        <taxon>Diplogasteroidea</taxon>
        <taxon>Neodiplogasteridae</taxon>
        <taxon>Pristionchus</taxon>
    </lineage>
</organism>
<evidence type="ECO:0000259" key="2">
    <source>
        <dbReference type="PROSITE" id="PS51857"/>
    </source>
</evidence>
<sequence>MSTGPIEVAEEALQKLDELEIVDEKSKDKAEKSPRRVRLTDEERRKVWEEKQAQKPVLEEGVKGKVKWYSVRGKYGFIAREDGKNDVFVHQSAIAKSGIVRYFLRTLADEEVVVFDVVDGDKGPEAANVTGPGGAEVQGSRYYHILIRRRVTRRQSRPEGEKNTSSKVEEEEEDGKEEKKRKPRRQNRNRRTRKTEGDANDDTNDDAVEKPARRRVSSDEIEAPKKGKSLKTKIESPKGSGDASLDALPAEPACV</sequence>
<feature type="non-terminal residue" evidence="3">
    <location>
        <position position="255"/>
    </location>
</feature>
<evidence type="ECO:0000256" key="1">
    <source>
        <dbReference type="SAM" id="MobiDB-lite"/>
    </source>
</evidence>
<dbReference type="PROSITE" id="PS51857">
    <property type="entry name" value="CSD_2"/>
    <property type="match status" value="1"/>
</dbReference>
<dbReference type="Proteomes" id="UP001328107">
    <property type="component" value="Unassembled WGS sequence"/>
</dbReference>
<gene>
    <name evidence="3" type="ORF">PMAYCL1PPCAC_23694</name>
</gene>
<dbReference type="InterPro" id="IPR050181">
    <property type="entry name" value="Cold_shock_domain"/>
</dbReference>
<dbReference type="Pfam" id="PF00313">
    <property type="entry name" value="CSD"/>
    <property type="match status" value="1"/>
</dbReference>
<dbReference type="InterPro" id="IPR002059">
    <property type="entry name" value="CSP_DNA-bd"/>
</dbReference>
<dbReference type="InterPro" id="IPR011129">
    <property type="entry name" value="CSD"/>
</dbReference>
<dbReference type="AlphaFoldDB" id="A0AAN5D0T2"/>
<dbReference type="PRINTS" id="PR00050">
    <property type="entry name" value="COLDSHOCK"/>
</dbReference>
<dbReference type="FunFam" id="2.40.50.140:FF:000274">
    <property type="entry name" value="Mitochondrial RNA binding protein"/>
    <property type="match status" value="1"/>
</dbReference>
<proteinExistence type="predicted"/>
<dbReference type="PANTHER" id="PTHR11544">
    <property type="entry name" value="COLD SHOCK DOMAIN CONTAINING PROTEINS"/>
    <property type="match status" value="1"/>
</dbReference>
<dbReference type="GO" id="GO:0003676">
    <property type="term" value="F:nucleic acid binding"/>
    <property type="evidence" value="ECO:0007669"/>
    <property type="project" value="InterPro"/>
</dbReference>
<accession>A0AAN5D0T2</accession>
<dbReference type="InterPro" id="IPR019844">
    <property type="entry name" value="CSD_CS"/>
</dbReference>
<evidence type="ECO:0000313" key="4">
    <source>
        <dbReference type="Proteomes" id="UP001328107"/>
    </source>
</evidence>
<dbReference type="InterPro" id="IPR012340">
    <property type="entry name" value="NA-bd_OB-fold"/>
</dbReference>
<dbReference type="SMART" id="SM00357">
    <property type="entry name" value="CSP"/>
    <property type="match status" value="1"/>
</dbReference>
<feature type="compositionally biased region" description="Basic and acidic residues" evidence="1">
    <location>
        <begin position="156"/>
        <end position="168"/>
    </location>
</feature>
<dbReference type="PROSITE" id="PS00352">
    <property type="entry name" value="CSD_1"/>
    <property type="match status" value="1"/>
</dbReference>
<feature type="region of interest" description="Disordered" evidence="1">
    <location>
        <begin position="153"/>
        <end position="255"/>
    </location>
</feature>
<dbReference type="Gene3D" id="2.40.50.140">
    <property type="entry name" value="Nucleic acid-binding proteins"/>
    <property type="match status" value="1"/>
</dbReference>
<reference evidence="4" key="1">
    <citation type="submission" date="2022-10" db="EMBL/GenBank/DDBJ databases">
        <title>Genome assembly of Pristionchus species.</title>
        <authorList>
            <person name="Yoshida K."/>
            <person name="Sommer R.J."/>
        </authorList>
    </citation>
    <scope>NUCLEOTIDE SEQUENCE [LARGE SCALE GENOMIC DNA]</scope>
    <source>
        <strain evidence="4">RS5460</strain>
    </source>
</reference>
<evidence type="ECO:0000313" key="3">
    <source>
        <dbReference type="EMBL" id="GMR53499.1"/>
    </source>
</evidence>
<keyword evidence="4" id="KW-1185">Reference proteome</keyword>
<feature type="compositionally biased region" description="Basic residues" evidence="1">
    <location>
        <begin position="179"/>
        <end position="193"/>
    </location>
</feature>
<feature type="domain" description="CSD" evidence="2">
    <location>
        <begin position="61"/>
        <end position="131"/>
    </location>
</feature>
<feature type="compositionally biased region" description="Basic and acidic residues" evidence="1">
    <location>
        <begin position="207"/>
        <end position="225"/>
    </location>
</feature>
<dbReference type="SUPFAM" id="SSF50249">
    <property type="entry name" value="Nucleic acid-binding proteins"/>
    <property type="match status" value="1"/>
</dbReference>